<feature type="region of interest" description="Disordered" evidence="2">
    <location>
        <begin position="251"/>
        <end position="272"/>
    </location>
</feature>
<feature type="coiled-coil region" evidence="1">
    <location>
        <begin position="49"/>
        <end position="168"/>
    </location>
</feature>
<name>A0ABR2TP87_9ROSI</name>
<evidence type="ECO:0000313" key="3">
    <source>
        <dbReference type="EMBL" id="KAK9039300.1"/>
    </source>
</evidence>
<keyword evidence="4" id="KW-1185">Reference proteome</keyword>
<dbReference type="EMBL" id="JBBPBN010000004">
    <property type="protein sequence ID" value="KAK9039300.1"/>
    <property type="molecule type" value="Genomic_DNA"/>
</dbReference>
<evidence type="ECO:0000313" key="4">
    <source>
        <dbReference type="Proteomes" id="UP001396334"/>
    </source>
</evidence>
<dbReference type="PANTHER" id="PTHR35164:SF9">
    <property type="entry name" value="EXPRESSED PROTEIN"/>
    <property type="match status" value="1"/>
</dbReference>
<sequence>MGQIEVVVKSAEEQVSSQSFESEGQRRILQLEDEIKTSKESEKNMYVIFAALTKELEKTKISLEESRHEIISLRQNLEKMDPSSSAELQSTANMLTQEVNSLKTQLKSTREAEENNLTALDDLALALKEVRTEANQAREELENSKAQVESLKLQLNNMEAMYNEAKNEAQTFRYISERLTLEAEEGLLEWNMKETGFVDCMKNLEDERNAALEQNKTLLESLTEAQNMYRKAMEDKEQLRDNQKQVMQEANYVSKESASIAREENSRRSRKMNGSTNFEVIREWKLLFCEDHCGKNKDGKERNKKAKQHRFSTPCLNLKFPYKVKEVEDEGKSDEEESESELSDLLRGSIFDVAETPKAEEQQPRDAGFVAIDDEGEEYYHIETRHFYEENDRTSRKKKALFSRFSDLIKVRSFH</sequence>
<dbReference type="PANTHER" id="PTHR35164">
    <property type="entry name" value="EXPRESSED PROTEIN"/>
    <property type="match status" value="1"/>
</dbReference>
<evidence type="ECO:0000256" key="2">
    <source>
        <dbReference type="SAM" id="MobiDB-lite"/>
    </source>
</evidence>
<evidence type="ECO:0000256" key="1">
    <source>
        <dbReference type="SAM" id="Coils"/>
    </source>
</evidence>
<gene>
    <name evidence="3" type="ORF">V6N11_014506</name>
</gene>
<proteinExistence type="predicted"/>
<keyword evidence="1" id="KW-0175">Coiled coil</keyword>
<comment type="caution">
    <text evidence="3">The sequence shown here is derived from an EMBL/GenBank/DDBJ whole genome shotgun (WGS) entry which is preliminary data.</text>
</comment>
<reference evidence="3 4" key="1">
    <citation type="journal article" date="2024" name="G3 (Bethesda)">
        <title>Genome assembly of Hibiscus sabdariffa L. provides insights into metabolisms of medicinal natural products.</title>
        <authorList>
            <person name="Kim T."/>
        </authorList>
    </citation>
    <scope>NUCLEOTIDE SEQUENCE [LARGE SCALE GENOMIC DNA]</scope>
    <source>
        <strain evidence="3">TK-2024</strain>
        <tissue evidence="3">Old leaves</tissue>
    </source>
</reference>
<organism evidence="3 4">
    <name type="scientific">Hibiscus sabdariffa</name>
    <name type="common">roselle</name>
    <dbReference type="NCBI Taxonomy" id="183260"/>
    <lineage>
        <taxon>Eukaryota</taxon>
        <taxon>Viridiplantae</taxon>
        <taxon>Streptophyta</taxon>
        <taxon>Embryophyta</taxon>
        <taxon>Tracheophyta</taxon>
        <taxon>Spermatophyta</taxon>
        <taxon>Magnoliopsida</taxon>
        <taxon>eudicotyledons</taxon>
        <taxon>Gunneridae</taxon>
        <taxon>Pentapetalae</taxon>
        <taxon>rosids</taxon>
        <taxon>malvids</taxon>
        <taxon>Malvales</taxon>
        <taxon>Malvaceae</taxon>
        <taxon>Malvoideae</taxon>
        <taxon>Hibiscus</taxon>
    </lineage>
</organism>
<feature type="coiled-coil region" evidence="1">
    <location>
        <begin position="201"/>
        <end position="249"/>
    </location>
</feature>
<accession>A0ABR2TP87</accession>
<dbReference type="Proteomes" id="UP001396334">
    <property type="component" value="Unassembled WGS sequence"/>
</dbReference>
<protein>
    <submittedName>
        <fullName evidence="3">Uncharacterized protein</fullName>
    </submittedName>
</protein>